<feature type="domain" description="CBS" evidence="10">
    <location>
        <begin position="285"/>
        <end position="342"/>
    </location>
</feature>
<dbReference type="InterPro" id="IPR051676">
    <property type="entry name" value="UPF0053_domain"/>
</dbReference>
<evidence type="ECO:0000256" key="5">
    <source>
        <dbReference type="ARBA" id="ARBA00022989"/>
    </source>
</evidence>
<evidence type="ECO:0000256" key="9">
    <source>
        <dbReference type="SAM" id="Phobius"/>
    </source>
</evidence>
<dbReference type="Pfam" id="PF00571">
    <property type="entry name" value="CBS"/>
    <property type="match status" value="2"/>
</dbReference>
<dbReference type="PROSITE" id="PS51846">
    <property type="entry name" value="CNNM"/>
    <property type="match status" value="1"/>
</dbReference>
<dbReference type="CDD" id="cd04590">
    <property type="entry name" value="CBS_pair_CorC_HlyC_assoc"/>
    <property type="match status" value="1"/>
</dbReference>
<evidence type="ECO:0000256" key="7">
    <source>
        <dbReference type="PROSITE-ProRule" id="PRU00703"/>
    </source>
</evidence>
<keyword evidence="3 8" id="KW-0812">Transmembrane</keyword>
<evidence type="ECO:0000256" key="6">
    <source>
        <dbReference type="ARBA" id="ARBA00023136"/>
    </source>
</evidence>
<feature type="transmembrane region" description="Helical" evidence="9">
    <location>
        <begin position="98"/>
        <end position="119"/>
    </location>
</feature>
<feature type="domain" description="CNNM transmembrane" evidence="11">
    <location>
        <begin position="1"/>
        <end position="202"/>
    </location>
</feature>
<dbReference type="InterPro" id="IPR044751">
    <property type="entry name" value="Ion_transp-like_CBS"/>
</dbReference>
<keyword evidence="7" id="KW-0129">CBS domain</keyword>
<keyword evidence="6 8" id="KW-0472">Membrane</keyword>
<gene>
    <name evidence="12" type="ORF">ACFPM7_28925</name>
</gene>
<evidence type="ECO:0000313" key="12">
    <source>
        <dbReference type="EMBL" id="MFC5291093.1"/>
    </source>
</evidence>
<comment type="caution">
    <text evidence="12">The sequence shown here is derived from an EMBL/GenBank/DDBJ whole genome shotgun (WGS) entry which is preliminary data.</text>
</comment>
<keyword evidence="5 8" id="KW-1133">Transmembrane helix</keyword>
<evidence type="ECO:0000256" key="4">
    <source>
        <dbReference type="ARBA" id="ARBA00022737"/>
    </source>
</evidence>
<dbReference type="SUPFAM" id="SSF54631">
    <property type="entry name" value="CBS-domain pair"/>
    <property type="match status" value="1"/>
</dbReference>
<evidence type="ECO:0000256" key="1">
    <source>
        <dbReference type="ARBA" id="ARBA00004651"/>
    </source>
</evidence>
<accession>A0ABW0EX87</accession>
<dbReference type="PANTHER" id="PTHR43099:SF5">
    <property type="entry name" value="HLYC_CORC FAMILY TRANSPORTER"/>
    <property type="match status" value="1"/>
</dbReference>
<evidence type="ECO:0000256" key="3">
    <source>
        <dbReference type="ARBA" id="ARBA00022692"/>
    </source>
</evidence>
<reference evidence="13" key="1">
    <citation type="journal article" date="2019" name="Int. J. Syst. Evol. Microbiol.">
        <title>The Global Catalogue of Microorganisms (GCM) 10K type strain sequencing project: providing services to taxonomists for standard genome sequencing and annotation.</title>
        <authorList>
            <consortium name="The Broad Institute Genomics Platform"/>
            <consortium name="The Broad Institute Genome Sequencing Center for Infectious Disease"/>
            <person name="Wu L."/>
            <person name="Ma J."/>
        </authorList>
    </citation>
    <scope>NUCLEOTIDE SEQUENCE [LARGE SCALE GENOMIC DNA]</scope>
    <source>
        <strain evidence="13">CCUG 59778</strain>
    </source>
</reference>
<dbReference type="Proteomes" id="UP001596157">
    <property type="component" value="Unassembled WGS sequence"/>
</dbReference>
<dbReference type="RefSeq" id="WP_378251008.1">
    <property type="nucleotide sequence ID" value="NZ_JBHSKF010000021.1"/>
</dbReference>
<keyword evidence="13" id="KW-1185">Reference proteome</keyword>
<evidence type="ECO:0000313" key="13">
    <source>
        <dbReference type="Proteomes" id="UP001596157"/>
    </source>
</evidence>
<dbReference type="EMBL" id="JBHSKF010000021">
    <property type="protein sequence ID" value="MFC5291093.1"/>
    <property type="molecule type" value="Genomic_DNA"/>
</dbReference>
<dbReference type="PROSITE" id="PS51371">
    <property type="entry name" value="CBS"/>
    <property type="match status" value="2"/>
</dbReference>
<proteinExistence type="predicted"/>
<dbReference type="PANTHER" id="PTHR43099">
    <property type="entry name" value="UPF0053 PROTEIN YRKA"/>
    <property type="match status" value="1"/>
</dbReference>
<name>A0ABW0EX87_9PSEU</name>
<dbReference type="SMART" id="SM00116">
    <property type="entry name" value="CBS"/>
    <property type="match status" value="2"/>
</dbReference>
<keyword evidence="4" id="KW-0677">Repeat</keyword>
<evidence type="ECO:0000259" key="10">
    <source>
        <dbReference type="PROSITE" id="PS51371"/>
    </source>
</evidence>
<comment type="subcellular location">
    <subcellularLocation>
        <location evidence="1">Cell membrane</location>
        <topology evidence="1">Multi-pass membrane protein</topology>
    </subcellularLocation>
</comment>
<feature type="transmembrane region" description="Helical" evidence="9">
    <location>
        <begin position="48"/>
        <end position="78"/>
    </location>
</feature>
<sequence length="350" mass="37737">MSIGWALIISLLLLVANAFFVAAEFALTAAKRYRLEDDAARGSRAARAAIAGIDELSVMLAGAQLGITLCTLGLGALAKPAVAELTDPLFLAMGLPTGLSYGIAFTISLVVVVFLHMVVGEMAPKSWAIAHPETSARMLALPFRWFTTAVRWLLSWLNQIANAMLRAVKVNPVDALSQGYGADDLRMLVRQSGEHGTLPEGQQRLLTRMLALQNTTIEQVMVPRAEMITVEESCTAREVEENSHRCGRSRFPVVDAANRVTGLIHIRDAMRSVAAGDTATPARVLKSEVLMLPATETVHTAVTTMRAHRSQLALVTDEAGDVIGLAALEDLLEELIGEFDDETDTPAVRV</sequence>
<dbReference type="InterPro" id="IPR000644">
    <property type="entry name" value="CBS_dom"/>
</dbReference>
<dbReference type="Pfam" id="PF01595">
    <property type="entry name" value="CNNM"/>
    <property type="match status" value="1"/>
</dbReference>
<evidence type="ECO:0000256" key="2">
    <source>
        <dbReference type="ARBA" id="ARBA00022475"/>
    </source>
</evidence>
<dbReference type="InterPro" id="IPR002550">
    <property type="entry name" value="CNNM"/>
</dbReference>
<dbReference type="InterPro" id="IPR046342">
    <property type="entry name" value="CBS_dom_sf"/>
</dbReference>
<feature type="transmembrane region" description="Helical" evidence="9">
    <location>
        <begin position="6"/>
        <end position="27"/>
    </location>
</feature>
<protein>
    <submittedName>
        <fullName evidence="12">Hemolysin family protein</fullName>
    </submittedName>
</protein>
<evidence type="ECO:0000256" key="8">
    <source>
        <dbReference type="PROSITE-ProRule" id="PRU01193"/>
    </source>
</evidence>
<evidence type="ECO:0000259" key="11">
    <source>
        <dbReference type="PROSITE" id="PS51846"/>
    </source>
</evidence>
<feature type="domain" description="CBS" evidence="10">
    <location>
        <begin position="221"/>
        <end position="280"/>
    </location>
</feature>
<dbReference type="Gene3D" id="3.10.580.10">
    <property type="entry name" value="CBS-domain"/>
    <property type="match status" value="1"/>
</dbReference>
<keyword evidence="2" id="KW-1003">Cell membrane</keyword>
<organism evidence="12 13">
    <name type="scientific">Actinokineospora guangxiensis</name>
    <dbReference type="NCBI Taxonomy" id="1490288"/>
    <lineage>
        <taxon>Bacteria</taxon>
        <taxon>Bacillati</taxon>
        <taxon>Actinomycetota</taxon>
        <taxon>Actinomycetes</taxon>
        <taxon>Pseudonocardiales</taxon>
        <taxon>Pseudonocardiaceae</taxon>
        <taxon>Actinokineospora</taxon>
    </lineage>
</organism>